<evidence type="ECO:0000313" key="1">
    <source>
        <dbReference type="EMBL" id="GBO37485.1"/>
    </source>
</evidence>
<name>A0A4Y2WJ27_ARAVE</name>
<evidence type="ECO:0000313" key="4">
    <source>
        <dbReference type="EMBL" id="GBO37488.1"/>
    </source>
</evidence>
<reference evidence="1 5" key="1">
    <citation type="journal article" date="2019" name="Sci. Rep.">
        <title>Orb-weaving spider Araneus ventricosus genome elucidates the spidroin gene catalogue.</title>
        <authorList>
            <person name="Kono N."/>
            <person name="Nakamura H."/>
            <person name="Ohtoshi R."/>
            <person name="Moran D.A.P."/>
            <person name="Shinohara A."/>
            <person name="Yoshida Y."/>
            <person name="Fujiwara M."/>
            <person name="Mori M."/>
            <person name="Tomita M."/>
            <person name="Arakawa K."/>
        </authorList>
    </citation>
    <scope>NUCLEOTIDE SEQUENCE [LARGE SCALE GENOMIC DNA]</scope>
</reference>
<protein>
    <submittedName>
        <fullName evidence="1">Uncharacterized protein</fullName>
    </submittedName>
</protein>
<dbReference type="EMBL" id="BGPR01061933">
    <property type="protein sequence ID" value="GBO37487.1"/>
    <property type="molecule type" value="Genomic_DNA"/>
</dbReference>
<organism evidence="1 5">
    <name type="scientific">Araneus ventricosus</name>
    <name type="common">Orbweaver spider</name>
    <name type="synonym">Epeira ventricosa</name>
    <dbReference type="NCBI Taxonomy" id="182803"/>
    <lineage>
        <taxon>Eukaryota</taxon>
        <taxon>Metazoa</taxon>
        <taxon>Ecdysozoa</taxon>
        <taxon>Arthropoda</taxon>
        <taxon>Chelicerata</taxon>
        <taxon>Arachnida</taxon>
        <taxon>Araneae</taxon>
        <taxon>Araneomorphae</taxon>
        <taxon>Entelegynae</taxon>
        <taxon>Araneoidea</taxon>
        <taxon>Araneidae</taxon>
        <taxon>Araneus</taxon>
    </lineage>
</organism>
<dbReference type="EMBL" id="BGPR01061936">
    <property type="protein sequence ID" value="GBO37488.1"/>
    <property type="molecule type" value="Genomic_DNA"/>
</dbReference>
<evidence type="ECO:0000313" key="2">
    <source>
        <dbReference type="EMBL" id="GBO37486.1"/>
    </source>
</evidence>
<dbReference type="Proteomes" id="UP000499080">
    <property type="component" value="Unassembled WGS sequence"/>
</dbReference>
<comment type="caution">
    <text evidence="1">The sequence shown here is derived from an EMBL/GenBank/DDBJ whole genome shotgun (WGS) entry which is preliminary data.</text>
</comment>
<evidence type="ECO:0000313" key="3">
    <source>
        <dbReference type="EMBL" id="GBO37487.1"/>
    </source>
</evidence>
<gene>
    <name evidence="4" type="ORF">AVEN_174167_1</name>
    <name evidence="1" type="ORF">AVEN_224333_1</name>
    <name evidence="2" type="ORF">AVEN_257554_1</name>
    <name evidence="3" type="ORF">AVEN_88023_1</name>
</gene>
<proteinExistence type="predicted"/>
<dbReference type="EMBL" id="BGPR01061930">
    <property type="protein sequence ID" value="GBO37485.1"/>
    <property type="molecule type" value="Genomic_DNA"/>
</dbReference>
<evidence type="ECO:0000313" key="5">
    <source>
        <dbReference type="Proteomes" id="UP000499080"/>
    </source>
</evidence>
<keyword evidence="5" id="KW-1185">Reference proteome</keyword>
<accession>A0A4Y2WJ27</accession>
<dbReference type="EMBL" id="BGPR01061932">
    <property type="protein sequence ID" value="GBO37486.1"/>
    <property type="molecule type" value="Genomic_DNA"/>
</dbReference>
<sequence length="143" mass="16135">MVKTGQTLFYERTETTNPNSIFDPNFLIFSRTRSRRSAEPERLIFPRKIQPPPTTILMDSNGSKLPISCSKQDTAGHSLPLTTSYLWEKNFSGSLFAVVTFSQLNKAITPMGKNLGNPDAFFFKTVQCLPEKIRTRKGMGKNL</sequence>
<dbReference type="AlphaFoldDB" id="A0A4Y2WJ27"/>